<proteinExistence type="predicted"/>
<accession>A0AAD4Q279</accession>
<feature type="compositionally biased region" description="Low complexity" evidence="1">
    <location>
        <begin position="80"/>
        <end position="92"/>
    </location>
</feature>
<dbReference type="Proteomes" id="UP001201262">
    <property type="component" value="Unassembled WGS sequence"/>
</dbReference>
<dbReference type="GeneID" id="70243855"/>
<gene>
    <name evidence="2" type="ORF">BGW36DRAFT_354818</name>
</gene>
<name>A0AAD4Q279_9EURO</name>
<evidence type="ECO:0000256" key="1">
    <source>
        <dbReference type="SAM" id="MobiDB-lite"/>
    </source>
</evidence>
<dbReference type="EMBL" id="JAJTJA010000002">
    <property type="protein sequence ID" value="KAH8703397.1"/>
    <property type="molecule type" value="Genomic_DNA"/>
</dbReference>
<feature type="region of interest" description="Disordered" evidence="1">
    <location>
        <begin position="171"/>
        <end position="204"/>
    </location>
</feature>
<feature type="compositionally biased region" description="Low complexity" evidence="1">
    <location>
        <begin position="176"/>
        <end position="188"/>
    </location>
</feature>
<reference evidence="2" key="1">
    <citation type="submission" date="2021-12" db="EMBL/GenBank/DDBJ databases">
        <title>Convergent genome expansion in fungi linked to evolution of root-endophyte symbiosis.</title>
        <authorList>
            <consortium name="DOE Joint Genome Institute"/>
            <person name="Ke Y.-H."/>
            <person name="Bonito G."/>
            <person name="Liao H.-L."/>
            <person name="Looney B."/>
            <person name="Rojas-Flechas A."/>
            <person name="Nash J."/>
            <person name="Hameed K."/>
            <person name="Schadt C."/>
            <person name="Martin F."/>
            <person name="Crous P.W."/>
            <person name="Miettinen O."/>
            <person name="Magnuson J.K."/>
            <person name="Labbe J."/>
            <person name="Jacobson D."/>
            <person name="Doktycz M.J."/>
            <person name="Veneault-Fourrey C."/>
            <person name="Kuo A."/>
            <person name="Mondo S."/>
            <person name="Calhoun S."/>
            <person name="Riley R."/>
            <person name="Ohm R."/>
            <person name="LaButti K."/>
            <person name="Andreopoulos B."/>
            <person name="Pangilinan J."/>
            <person name="Nolan M."/>
            <person name="Tritt A."/>
            <person name="Clum A."/>
            <person name="Lipzen A."/>
            <person name="Daum C."/>
            <person name="Barry K."/>
            <person name="Grigoriev I.V."/>
            <person name="Vilgalys R."/>
        </authorList>
    </citation>
    <scope>NUCLEOTIDE SEQUENCE</scope>
    <source>
        <strain evidence="2">PMI_201</strain>
    </source>
</reference>
<protein>
    <submittedName>
        <fullName evidence="2">Uncharacterized protein</fullName>
    </submittedName>
</protein>
<dbReference type="RefSeq" id="XP_046076415.1">
    <property type="nucleotide sequence ID" value="XM_046213568.1"/>
</dbReference>
<organism evidence="2 3">
    <name type="scientific">Talaromyces proteolyticus</name>
    <dbReference type="NCBI Taxonomy" id="1131652"/>
    <lineage>
        <taxon>Eukaryota</taxon>
        <taxon>Fungi</taxon>
        <taxon>Dikarya</taxon>
        <taxon>Ascomycota</taxon>
        <taxon>Pezizomycotina</taxon>
        <taxon>Eurotiomycetes</taxon>
        <taxon>Eurotiomycetidae</taxon>
        <taxon>Eurotiales</taxon>
        <taxon>Trichocomaceae</taxon>
        <taxon>Talaromyces</taxon>
        <taxon>Talaromyces sect. Bacilispori</taxon>
    </lineage>
</organism>
<dbReference type="AlphaFoldDB" id="A0AAD4Q279"/>
<keyword evidence="3" id="KW-1185">Reference proteome</keyword>
<feature type="region of interest" description="Disordered" evidence="1">
    <location>
        <begin position="1"/>
        <end position="114"/>
    </location>
</feature>
<sequence length="324" mass="35528">MQSRQQVRSDLLKAFQSYTPRADISSTPQPSSTPHLPSNPGTPNHQANINMESNGSQKNSQKSPASIAKPPPKTRKRLRTPVFESSSSGCSESSEEDRNLREKRPRRAAADKTGDCLKKQTEYIMSGMNSDINGAHIDTLFVEMENSQKSDQQAPVVEAKRVEPPVQMVSQNGKISGQSHGNGASAQGQGNGVSTQSHGNAASMPARPIQETSMPATQPSQVIALPDNGSKVLATENSLEKVVESIASTNQRMTSYLTRKNSAFLNDFPANAQLFFEARLAEITQEAITMHQVKIDALKAEYIEKLQKDMSECQRMIDMLRQNQ</sequence>
<evidence type="ECO:0000313" key="2">
    <source>
        <dbReference type="EMBL" id="KAH8703397.1"/>
    </source>
</evidence>
<feature type="compositionally biased region" description="Basic and acidic residues" evidence="1">
    <location>
        <begin position="96"/>
        <end position="114"/>
    </location>
</feature>
<evidence type="ECO:0000313" key="3">
    <source>
        <dbReference type="Proteomes" id="UP001201262"/>
    </source>
</evidence>
<comment type="caution">
    <text evidence="2">The sequence shown here is derived from an EMBL/GenBank/DDBJ whole genome shotgun (WGS) entry which is preliminary data.</text>
</comment>
<feature type="compositionally biased region" description="Polar residues" evidence="1">
    <location>
        <begin position="16"/>
        <end position="61"/>
    </location>
</feature>